<feature type="domain" description="Ribbon-helix-helix protein CopG" evidence="1">
    <location>
        <begin position="19"/>
        <end position="44"/>
    </location>
</feature>
<reference evidence="2" key="1">
    <citation type="journal article" date="2014" name="Int. J. Syst. Evol. Microbiol.">
        <title>Complete genome sequence of Corynebacterium casei LMG S-19264T (=DSM 44701T), isolated from a smear-ripened cheese.</title>
        <authorList>
            <consortium name="US DOE Joint Genome Institute (JGI-PGF)"/>
            <person name="Walter F."/>
            <person name="Albersmeier A."/>
            <person name="Kalinowski J."/>
            <person name="Ruckert C."/>
        </authorList>
    </citation>
    <scope>NUCLEOTIDE SEQUENCE</scope>
    <source>
        <strain evidence="2">KCTC 12870</strain>
    </source>
</reference>
<dbReference type="Gene3D" id="1.10.1220.10">
    <property type="entry name" value="Met repressor-like"/>
    <property type="match status" value="1"/>
</dbReference>
<evidence type="ECO:0000259" key="1">
    <source>
        <dbReference type="Pfam" id="PF01402"/>
    </source>
</evidence>
<dbReference type="Proteomes" id="UP000642829">
    <property type="component" value="Unassembled WGS sequence"/>
</dbReference>
<comment type="caution">
    <text evidence="2">The sequence shown here is derived from an EMBL/GenBank/DDBJ whole genome shotgun (WGS) entry which is preliminary data.</text>
</comment>
<sequence length="56" mass="6443">MNKRKKSEKKTIRAKGKTQISISLPQDLVNRIDVLAENENRNRSNYITTVLTNISN</sequence>
<name>A0A8J3GDV4_9BACT</name>
<keyword evidence="3" id="KW-1185">Reference proteome</keyword>
<reference evidence="2" key="2">
    <citation type="submission" date="2020-09" db="EMBL/GenBank/DDBJ databases">
        <authorList>
            <person name="Sun Q."/>
            <person name="Kim S."/>
        </authorList>
    </citation>
    <scope>NUCLEOTIDE SEQUENCE</scope>
    <source>
        <strain evidence="2">KCTC 12870</strain>
    </source>
</reference>
<organism evidence="2 3">
    <name type="scientific">Cerasicoccus arenae</name>
    <dbReference type="NCBI Taxonomy" id="424488"/>
    <lineage>
        <taxon>Bacteria</taxon>
        <taxon>Pseudomonadati</taxon>
        <taxon>Verrucomicrobiota</taxon>
        <taxon>Opitutia</taxon>
        <taxon>Puniceicoccales</taxon>
        <taxon>Cerasicoccaceae</taxon>
        <taxon>Cerasicoccus</taxon>
    </lineage>
</organism>
<dbReference type="RefSeq" id="WP_189513151.1">
    <property type="nucleotide sequence ID" value="NZ_BMXG01000006.1"/>
</dbReference>
<dbReference type="InterPro" id="IPR013321">
    <property type="entry name" value="Arc_rbn_hlx_hlx"/>
</dbReference>
<dbReference type="InterPro" id="IPR002145">
    <property type="entry name" value="CopG"/>
</dbReference>
<dbReference type="InterPro" id="IPR010985">
    <property type="entry name" value="Ribbon_hlx_hlx"/>
</dbReference>
<gene>
    <name evidence="2" type="ORF">GCM10007047_13030</name>
</gene>
<dbReference type="EMBL" id="BMXG01000006">
    <property type="protein sequence ID" value="GHB98349.1"/>
    <property type="molecule type" value="Genomic_DNA"/>
</dbReference>
<dbReference type="AlphaFoldDB" id="A0A8J3GDV4"/>
<evidence type="ECO:0000313" key="2">
    <source>
        <dbReference type="EMBL" id="GHB98349.1"/>
    </source>
</evidence>
<protein>
    <recommendedName>
        <fullName evidence="1">Ribbon-helix-helix protein CopG domain-containing protein</fullName>
    </recommendedName>
</protein>
<dbReference type="SUPFAM" id="SSF47598">
    <property type="entry name" value="Ribbon-helix-helix"/>
    <property type="match status" value="1"/>
</dbReference>
<proteinExistence type="predicted"/>
<dbReference type="GO" id="GO:0006355">
    <property type="term" value="P:regulation of DNA-templated transcription"/>
    <property type="evidence" value="ECO:0007669"/>
    <property type="project" value="InterPro"/>
</dbReference>
<evidence type="ECO:0000313" key="3">
    <source>
        <dbReference type="Proteomes" id="UP000642829"/>
    </source>
</evidence>
<dbReference type="Pfam" id="PF01402">
    <property type="entry name" value="RHH_1"/>
    <property type="match status" value="1"/>
</dbReference>
<accession>A0A8J3GDV4</accession>